<dbReference type="GO" id="GO:0015833">
    <property type="term" value="P:peptide transport"/>
    <property type="evidence" value="ECO:0007669"/>
    <property type="project" value="TreeGrafter"/>
</dbReference>
<feature type="chain" id="PRO_5039225669" evidence="2">
    <location>
        <begin position="25"/>
        <end position="659"/>
    </location>
</feature>
<feature type="signal peptide" evidence="2">
    <location>
        <begin position="1"/>
        <end position="24"/>
    </location>
</feature>
<dbReference type="Gene3D" id="3.10.105.10">
    <property type="entry name" value="Dipeptide-binding Protein, Domain 3"/>
    <property type="match status" value="1"/>
</dbReference>
<dbReference type="AlphaFoldDB" id="A0A6N9YRY9"/>
<keyword evidence="2" id="KW-0732">Signal</keyword>
<gene>
    <name evidence="4" type="ORF">G1H11_20810</name>
</gene>
<evidence type="ECO:0000313" key="5">
    <source>
        <dbReference type="Proteomes" id="UP000469185"/>
    </source>
</evidence>
<accession>A0A6N9YRY9</accession>
<dbReference type="Pfam" id="PF00496">
    <property type="entry name" value="SBP_bac_5"/>
    <property type="match status" value="1"/>
</dbReference>
<dbReference type="GO" id="GO:1904680">
    <property type="term" value="F:peptide transmembrane transporter activity"/>
    <property type="evidence" value="ECO:0007669"/>
    <property type="project" value="TreeGrafter"/>
</dbReference>
<evidence type="ECO:0000259" key="3">
    <source>
        <dbReference type="Pfam" id="PF00496"/>
    </source>
</evidence>
<keyword evidence="5" id="KW-1185">Reference proteome</keyword>
<dbReference type="RefSeq" id="WP_163820520.1">
    <property type="nucleotide sequence ID" value="NZ_JAAGOB010000013.1"/>
</dbReference>
<comment type="caution">
    <text evidence="4">The sequence shown here is derived from an EMBL/GenBank/DDBJ whole genome shotgun (WGS) entry which is preliminary data.</text>
</comment>
<dbReference type="PANTHER" id="PTHR30290">
    <property type="entry name" value="PERIPLASMIC BINDING COMPONENT OF ABC TRANSPORTER"/>
    <property type="match status" value="1"/>
</dbReference>
<dbReference type="InterPro" id="IPR039424">
    <property type="entry name" value="SBP_5"/>
</dbReference>
<evidence type="ECO:0000256" key="1">
    <source>
        <dbReference type="SAM" id="MobiDB-lite"/>
    </source>
</evidence>
<dbReference type="EMBL" id="JAAGOB010000013">
    <property type="protein sequence ID" value="NED97744.1"/>
    <property type="molecule type" value="Genomic_DNA"/>
</dbReference>
<feature type="domain" description="Solute-binding protein family 5" evidence="3">
    <location>
        <begin position="130"/>
        <end position="539"/>
    </location>
</feature>
<dbReference type="InterPro" id="IPR000914">
    <property type="entry name" value="SBP_5_dom"/>
</dbReference>
<dbReference type="Gene3D" id="3.40.190.10">
    <property type="entry name" value="Periplasmic binding protein-like II"/>
    <property type="match status" value="1"/>
</dbReference>
<evidence type="ECO:0000313" key="4">
    <source>
        <dbReference type="EMBL" id="NED97744.1"/>
    </source>
</evidence>
<evidence type="ECO:0000256" key="2">
    <source>
        <dbReference type="SAM" id="SignalP"/>
    </source>
</evidence>
<feature type="region of interest" description="Disordered" evidence="1">
    <location>
        <begin position="29"/>
        <end position="53"/>
    </location>
</feature>
<organism evidence="4 5">
    <name type="scientific">Phytoactinopolyspora alkaliphila</name>
    <dbReference type="NCBI Taxonomy" id="1783498"/>
    <lineage>
        <taxon>Bacteria</taxon>
        <taxon>Bacillati</taxon>
        <taxon>Actinomycetota</taxon>
        <taxon>Actinomycetes</taxon>
        <taxon>Jiangellales</taxon>
        <taxon>Jiangellaceae</taxon>
        <taxon>Phytoactinopolyspora</taxon>
    </lineage>
</organism>
<name>A0A6N9YRY9_9ACTN</name>
<proteinExistence type="predicted"/>
<dbReference type="SUPFAM" id="SSF53850">
    <property type="entry name" value="Periplasmic binding protein-like II"/>
    <property type="match status" value="1"/>
</dbReference>
<dbReference type="CDD" id="cd08500">
    <property type="entry name" value="PBP2_NikA_DppA_OppA_like_4"/>
    <property type="match status" value="1"/>
</dbReference>
<dbReference type="Proteomes" id="UP000469185">
    <property type="component" value="Unassembled WGS sequence"/>
</dbReference>
<sequence length="659" mass="74849">MTTTTFTKRWYRVLALIPAAALLAAACSPGTGGDGDDSLPPLEQDDAVAEGQHEAPELAQMVEDGELPPLEERLPTDPLVVDVVDRIGVYGGTWRRAESEVYELEVTERRHIGYERLFNWTPEWEGGSETTPNIATDVEVNDEGTEYTFFLREGIRWSDGEPFTADDIVFAVEDYYFHEDLTADADPRLLVSGGPPEVEAIDDYTVKFTFSRPHGLFLQSVAEWATQKLTAMPRHYMEQFHADYNDDDLDDLVAESSLGSWVDLFVDKSDPMRNPDLPVIYAWKVTQPFGQGTDVVFERNPYYWKVDPEGNQLPYIDQHVVQLVEDSELIKLQAMSGELDFQRTVGGPADRALVMENAEQNDYHVVTMQPDHMNTMAIHLNQTTPDETKREIFRNKDFRIGLSHAINRQEIIDLVFYGQGEPYQMSPSSELFYDEELAKQYTEYDVDLANQYLDDAGYEMDSNGRRIGPDGEPITITMDFANDVNDDWTDALELVQGYWDEVGVRMELNGISRSLHTEIVRENGEHEATVWTGSGGLVPFMQTHWYFPSTQAADFASAWGEWYLNPDNPKAEEPPEGPRRQMELYDEILVTADPDQQVELMRDLLDILKDEFYSIGISSPPEGIGVVTNKMHNVPDQMFNSTSWPTPGPSNTIQYFIEE</sequence>
<dbReference type="PANTHER" id="PTHR30290:SF62">
    <property type="entry name" value="OLIGOPEPTIDE ABC TRANSPORTER, PERIPLASMIC OLIGOPEPTIDE-BINDING PROTEIN"/>
    <property type="match status" value="1"/>
</dbReference>
<protein>
    <submittedName>
        <fullName evidence="4">ABC transporter substrate-binding protein</fullName>
    </submittedName>
</protein>
<reference evidence="4 5" key="1">
    <citation type="submission" date="2020-02" db="EMBL/GenBank/DDBJ databases">
        <authorList>
            <person name="Li X.-J."/>
            <person name="Feng X.-M."/>
        </authorList>
    </citation>
    <scope>NUCLEOTIDE SEQUENCE [LARGE SCALE GENOMIC DNA]</scope>
    <source>
        <strain evidence="4 5">CGMCC 4.7225</strain>
    </source>
</reference>